<feature type="transmembrane region" description="Helical" evidence="8">
    <location>
        <begin position="213"/>
        <end position="239"/>
    </location>
</feature>
<feature type="transmembrane region" description="Helical" evidence="8">
    <location>
        <begin position="251"/>
        <end position="271"/>
    </location>
</feature>
<keyword evidence="6 8" id="KW-1133">Transmembrane helix</keyword>
<evidence type="ECO:0000259" key="9">
    <source>
        <dbReference type="Pfam" id="PF00482"/>
    </source>
</evidence>
<dbReference type="EMBL" id="WPAF01000020">
    <property type="protein sequence ID" value="KAF0133703.1"/>
    <property type="molecule type" value="Genomic_DNA"/>
</dbReference>
<feature type="transmembrane region" description="Helical" evidence="8">
    <location>
        <begin position="377"/>
        <end position="398"/>
    </location>
</feature>
<evidence type="ECO:0000256" key="1">
    <source>
        <dbReference type="ARBA" id="ARBA00004429"/>
    </source>
</evidence>
<dbReference type="InterPro" id="IPR018076">
    <property type="entry name" value="T2SS_GspF_dom"/>
</dbReference>
<dbReference type="PANTHER" id="PTHR30012:SF0">
    <property type="entry name" value="TYPE II SECRETION SYSTEM PROTEIN F-RELATED"/>
    <property type="match status" value="1"/>
</dbReference>
<evidence type="ECO:0000256" key="7">
    <source>
        <dbReference type="ARBA" id="ARBA00023136"/>
    </source>
</evidence>
<dbReference type="Gene3D" id="1.20.81.30">
    <property type="entry name" value="Type II secretion system (T2SS), domain F"/>
    <property type="match status" value="2"/>
</dbReference>
<dbReference type="GO" id="GO:0015628">
    <property type="term" value="P:protein secretion by the type II secretion system"/>
    <property type="evidence" value="ECO:0007669"/>
    <property type="project" value="TreeGrafter"/>
</dbReference>
<dbReference type="PANTHER" id="PTHR30012">
    <property type="entry name" value="GENERAL SECRETION PATHWAY PROTEIN"/>
    <property type="match status" value="1"/>
</dbReference>
<keyword evidence="3" id="KW-1003">Cell membrane</keyword>
<evidence type="ECO:0000256" key="6">
    <source>
        <dbReference type="ARBA" id="ARBA00022989"/>
    </source>
</evidence>
<dbReference type="PRINTS" id="PR00812">
    <property type="entry name" value="BCTERIALGSPF"/>
</dbReference>
<comment type="caution">
    <text evidence="10">The sequence shown here is derived from an EMBL/GenBank/DDBJ whole genome shotgun (WGS) entry which is preliminary data.</text>
</comment>
<feature type="transmembrane region" description="Helical" evidence="8">
    <location>
        <begin position="173"/>
        <end position="193"/>
    </location>
</feature>
<comment type="subcellular location">
    <subcellularLocation>
        <location evidence="1">Cell inner membrane</location>
        <topology evidence="1">Multi-pass membrane protein</topology>
    </subcellularLocation>
</comment>
<evidence type="ECO:0000256" key="4">
    <source>
        <dbReference type="ARBA" id="ARBA00022519"/>
    </source>
</evidence>
<keyword evidence="5 8" id="KW-0812">Transmembrane</keyword>
<evidence type="ECO:0000313" key="11">
    <source>
        <dbReference type="Proteomes" id="UP000488506"/>
    </source>
</evidence>
<evidence type="ECO:0000256" key="2">
    <source>
        <dbReference type="ARBA" id="ARBA00005745"/>
    </source>
</evidence>
<comment type="similarity">
    <text evidence="2">Belongs to the GSP F family.</text>
</comment>
<feature type="domain" description="Type II secretion system protein GspF" evidence="9">
    <location>
        <begin position="71"/>
        <end position="194"/>
    </location>
</feature>
<proteinExistence type="inferred from homology"/>
<dbReference type="AlphaFoldDB" id="A0A833L0H0"/>
<protein>
    <submittedName>
        <fullName evidence="10">MSHA bioproteinis protein MshG</fullName>
    </submittedName>
</protein>
<name>A0A833L0H0_UNCSA</name>
<gene>
    <name evidence="10" type="ORF">FD145_1162</name>
</gene>
<dbReference type="InterPro" id="IPR042094">
    <property type="entry name" value="T2SS_GspF_sf"/>
</dbReference>
<evidence type="ECO:0000256" key="8">
    <source>
        <dbReference type="SAM" id="Phobius"/>
    </source>
</evidence>
<organism evidence="10 11">
    <name type="scientific">Candidatus Saganbacteria bacterium</name>
    <dbReference type="NCBI Taxonomy" id="2575572"/>
    <lineage>
        <taxon>Bacteria</taxon>
        <taxon>Bacillati</taxon>
        <taxon>Saganbacteria</taxon>
    </lineage>
</organism>
<evidence type="ECO:0000313" key="10">
    <source>
        <dbReference type="EMBL" id="KAF0133703.1"/>
    </source>
</evidence>
<dbReference type="Proteomes" id="UP000488506">
    <property type="component" value="Unassembled WGS sequence"/>
</dbReference>
<feature type="domain" description="Type II secretion system protein GspF" evidence="9">
    <location>
        <begin position="274"/>
        <end position="396"/>
    </location>
</feature>
<evidence type="ECO:0000256" key="5">
    <source>
        <dbReference type="ARBA" id="ARBA00022692"/>
    </source>
</evidence>
<reference evidence="10 11" key="1">
    <citation type="submission" date="2019-12" db="EMBL/GenBank/DDBJ databases">
        <authorList>
            <person name="Wolfe R."/>
            <person name="Danczak R."/>
            <person name="Wilkins M."/>
        </authorList>
    </citation>
    <scope>NUCLEOTIDE SEQUENCE [LARGE SCALE GENOMIC DNA]</scope>
    <source>
        <strain evidence="10">X2_MaxBin.013</strain>
    </source>
</reference>
<dbReference type="Pfam" id="PF00482">
    <property type="entry name" value="T2SSF"/>
    <property type="match status" value="2"/>
</dbReference>
<dbReference type="FunFam" id="1.20.81.30:FF:000001">
    <property type="entry name" value="Type II secretion system protein F"/>
    <property type="match status" value="2"/>
</dbReference>
<dbReference type="InterPro" id="IPR003004">
    <property type="entry name" value="GspF/PilC"/>
</dbReference>
<sequence>MPIFNYKAKDKYGVPIEGIMEAAAASAVASRLSGMGYTPVSIAEEETSALNNLEDFLSKYTSVKTEEMIVFIRQLSVIIGAGVPLLESLEAVYDQVASKRFKKIVLNIRREIEGGSSFSDALAREPKIFPPVFTSMVKAGEKAGILSEVLERLANLLERDYDNLQKIKSATRYPVIVIAALVIAFIIVVTFIIPRFSALYSAFKTELPLPTRILLGINFVIRNYFFAIIAGISVLAYSIKKVLQTERGKTFWDRFALSVPIFGILVSKLSLARFCRMLAAMLKSGIPVVEGLSITKNTVDNRIISNVISNIEEEVIRGGSLSEPMRGSKIFPPIAIQMVAIGEKAGALEGMLEKVADYFDRDADYMIKNLTPLLEPLLILMLAFLVTLLALGVFLPMWDMVKFIKS</sequence>
<evidence type="ECO:0000256" key="3">
    <source>
        <dbReference type="ARBA" id="ARBA00022475"/>
    </source>
</evidence>
<keyword evidence="7 8" id="KW-0472">Membrane</keyword>
<keyword evidence="4" id="KW-0997">Cell inner membrane</keyword>
<accession>A0A833L0H0</accession>
<dbReference type="GO" id="GO:0005886">
    <property type="term" value="C:plasma membrane"/>
    <property type="evidence" value="ECO:0007669"/>
    <property type="project" value="UniProtKB-SubCell"/>
</dbReference>